<dbReference type="SUPFAM" id="SSF53187">
    <property type="entry name" value="Zn-dependent exopeptidases"/>
    <property type="match status" value="1"/>
</dbReference>
<keyword evidence="5" id="KW-0862">Zinc</keyword>
<dbReference type="CDD" id="cd06263">
    <property type="entry name" value="MAM"/>
    <property type="match status" value="1"/>
</dbReference>
<dbReference type="Pfam" id="PF00629">
    <property type="entry name" value="MAM"/>
    <property type="match status" value="1"/>
</dbReference>
<keyword evidence="4 7" id="KW-0732">Signal</keyword>
<dbReference type="SMART" id="SM00631">
    <property type="entry name" value="Zn_pept"/>
    <property type="match status" value="1"/>
</dbReference>
<feature type="domain" description="MAM" evidence="8">
    <location>
        <begin position="611"/>
        <end position="778"/>
    </location>
</feature>
<dbReference type="SUPFAM" id="SSF49265">
    <property type="entry name" value="Fibronectin type III"/>
    <property type="match status" value="1"/>
</dbReference>
<evidence type="ECO:0000256" key="4">
    <source>
        <dbReference type="ARBA" id="ARBA00022729"/>
    </source>
</evidence>
<dbReference type="GO" id="GO:0004181">
    <property type="term" value="F:metallocarboxypeptidase activity"/>
    <property type="evidence" value="ECO:0007669"/>
    <property type="project" value="InterPro"/>
</dbReference>
<feature type="domain" description="Peptidase M14" evidence="10">
    <location>
        <begin position="127"/>
        <end position="423"/>
    </location>
</feature>
<dbReference type="PROSITE" id="PS50853">
    <property type="entry name" value="FN3"/>
    <property type="match status" value="1"/>
</dbReference>
<dbReference type="NCBIfam" id="TIGR04183">
    <property type="entry name" value="Por_Secre_tail"/>
    <property type="match status" value="1"/>
</dbReference>
<dbReference type="OrthoDB" id="1652165at2"/>
<dbReference type="InterPro" id="IPR036116">
    <property type="entry name" value="FN3_sf"/>
</dbReference>
<dbReference type="GO" id="GO:0006518">
    <property type="term" value="P:peptide metabolic process"/>
    <property type="evidence" value="ECO:0007669"/>
    <property type="project" value="TreeGrafter"/>
</dbReference>
<protein>
    <submittedName>
        <fullName evidence="11">Por secretion system C-terminal sorting domain-containing protein</fullName>
    </submittedName>
</protein>
<dbReference type="Pfam" id="PF18962">
    <property type="entry name" value="Por_Secre_tail"/>
    <property type="match status" value="1"/>
</dbReference>
<dbReference type="InterPro" id="IPR013320">
    <property type="entry name" value="ConA-like_dom_sf"/>
</dbReference>
<dbReference type="PRINTS" id="PR00765">
    <property type="entry name" value="CRBOXYPTASEA"/>
</dbReference>
<dbReference type="Gene3D" id="2.60.120.200">
    <property type="match status" value="1"/>
</dbReference>
<comment type="cofactor">
    <cofactor evidence="1">
        <name>Zn(2+)</name>
        <dbReference type="ChEBI" id="CHEBI:29105"/>
    </cofactor>
</comment>
<evidence type="ECO:0000256" key="3">
    <source>
        <dbReference type="ARBA" id="ARBA00022723"/>
    </source>
</evidence>
<dbReference type="Pfam" id="PF00246">
    <property type="entry name" value="Peptidase_M14"/>
    <property type="match status" value="1"/>
</dbReference>
<dbReference type="Gene3D" id="2.60.40.1120">
    <property type="entry name" value="Carboxypeptidase-like, regulatory domain"/>
    <property type="match status" value="1"/>
</dbReference>
<dbReference type="PANTHER" id="PTHR11532">
    <property type="entry name" value="PROTEASE M14 CARBOXYPEPTIDASE"/>
    <property type="match status" value="1"/>
</dbReference>
<evidence type="ECO:0000259" key="8">
    <source>
        <dbReference type="PROSITE" id="PS50060"/>
    </source>
</evidence>
<evidence type="ECO:0000259" key="10">
    <source>
        <dbReference type="PROSITE" id="PS52035"/>
    </source>
</evidence>
<dbReference type="GO" id="GO:0008270">
    <property type="term" value="F:zinc ion binding"/>
    <property type="evidence" value="ECO:0007669"/>
    <property type="project" value="InterPro"/>
</dbReference>
<dbReference type="EMBL" id="FZNX01000002">
    <property type="protein sequence ID" value="SNR51668.1"/>
    <property type="molecule type" value="Genomic_DNA"/>
</dbReference>
<dbReference type="GO" id="GO:0004553">
    <property type="term" value="F:hydrolase activity, hydrolyzing O-glycosyl compounds"/>
    <property type="evidence" value="ECO:0007669"/>
    <property type="project" value="UniProtKB-ARBA"/>
</dbReference>
<dbReference type="InterPro" id="IPR050753">
    <property type="entry name" value="Peptidase_M14_domain"/>
</dbReference>
<dbReference type="AlphaFoldDB" id="A0A238WZ24"/>
<dbReference type="InterPro" id="IPR003961">
    <property type="entry name" value="FN3_dom"/>
</dbReference>
<feature type="signal peptide" evidence="7">
    <location>
        <begin position="1"/>
        <end position="19"/>
    </location>
</feature>
<accession>A0A238WZ24</accession>
<evidence type="ECO:0000313" key="11">
    <source>
        <dbReference type="EMBL" id="SNR51668.1"/>
    </source>
</evidence>
<feature type="active site" description="Proton donor/acceptor" evidence="6">
    <location>
        <position position="393"/>
    </location>
</feature>
<dbReference type="GO" id="GO:0016485">
    <property type="term" value="P:protein processing"/>
    <property type="evidence" value="ECO:0007669"/>
    <property type="project" value="TreeGrafter"/>
</dbReference>
<evidence type="ECO:0000259" key="9">
    <source>
        <dbReference type="PROSITE" id="PS50853"/>
    </source>
</evidence>
<keyword evidence="12" id="KW-1185">Reference proteome</keyword>
<dbReference type="RefSeq" id="WP_089377689.1">
    <property type="nucleotide sequence ID" value="NZ_FZNX01000002.1"/>
</dbReference>
<dbReference type="PANTHER" id="PTHR11532:SF57">
    <property type="entry name" value="CARBOXYPEPTIDASE D, B"/>
    <property type="match status" value="1"/>
</dbReference>
<dbReference type="CDD" id="cd18173">
    <property type="entry name" value="M14_CP_bacteria"/>
    <property type="match status" value="1"/>
</dbReference>
<name>A0A238WZ24_9FLAO</name>
<dbReference type="InterPro" id="IPR013783">
    <property type="entry name" value="Ig-like_fold"/>
</dbReference>
<dbReference type="Pfam" id="PF00041">
    <property type="entry name" value="fn3"/>
    <property type="match status" value="1"/>
</dbReference>
<dbReference type="SUPFAM" id="SSF49899">
    <property type="entry name" value="Concanavalin A-like lectins/glucanases"/>
    <property type="match status" value="1"/>
</dbReference>
<dbReference type="PROSITE" id="PS00133">
    <property type="entry name" value="CARBOXYPEPT_ZN_2"/>
    <property type="match status" value="1"/>
</dbReference>
<dbReference type="InterPro" id="IPR000998">
    <property type="entry name" value="MAM_dom"/>
</dbReference>
<dbReference type="InterPro" id="IPR000834">
    <property type="entry name" value="Peptidase_M14"/>
</dbReference>
<comment type="similarity">
    <text evidence="2 6">Belongs to the peptidase M14 family.</text>
</comment>
<proteinExistence type="inferred from homology"/>
<dbReference type="Gene3D" id="2.60.40.10">
    <property type="entry name" value="Immunoglobulins"/>
    <property type="match status" value="1"/>
</dbReference>
<keyword evidence="3" id="KW-0479">Metal-binding</keyword>
<dbReference type="InterPro" id="IPR057247">
    <property type="entry name" value="CARBOXYPEPT_ZN_2"/>
</dbReference>
<dbReference type="CDD" id="cd00063">
    <property type="entry name" value="FN3"/>
    <property type="match status" value="1"/>
</dbReference>
<dbReference type="GO" id="GO:0016020">
    <property type="term" value="C:membrane"/>
    <property type="evidence" value="ECO:0007669"/>
    <property type="project" value="InterPro"/>
</dbReference>
<organism evidence="11 12">
    <name type="scientific">Lutibacter flavus</name>
    <dbReference type="NCBI Taxonomy" id="691689"/>
    <lineage>
        <taxon>Bacteria</taxon>
        <taxon>Pseudomonadati</taxon>
        <taxon>Bacteroidota</taxon>
        <taxon>Flavobacteriia</taxon>
        <taxon>Flavobacteriales</taxon>
        <taxon>Flavobacteriaceae</taxon>
        <taxon>Lutibacter</taxon>
    </lineage>
</organism>
<dbReference type="SMART" id="SM00060">
    <property type="entry name" value="FN3"/>
    <property type="match status" value="1"/>
</dbReference>
<dbReference type="Proteomes" id="UP000198412">
    <property type="component" value="Unassembled WGS sequence"/>
</dbReference>
<feature type="chain" id="PRO_5012489390" evidence="7">
    <location>
        <begin position="20"/>
        <end position="866"/>
    </location>
</feature>
<evidence type="ECO:0000256" key="1">
    <source>
        <dbReference type="ARBA" id="ARBA00001947"/>
    </source>
</evidence>
<dbReference type="InterPro" id="IPR026444">
    <property type="entry name" value="Secre_tail"/>
</dbReference>
<evidence type="ECO:0000256" key="6">
    <source>
        <dbReference type="PROSITE-ProRule" id="PRU01379"/>
    </source>
</evidence>
<evidence type="ECO:0000313" key="12">
    <source>
        <dbReference type="Proteomes" id="UP000198412"/>
    </source>
</evidence>
<evidence type="ECO:0000256" key="2">
    <source>
        <dbReference type="ARBA" id="ARBA00005988"/>
    </source>
</evidence>
<dbReference type="PROSITE" id="PS52035">
    <property type="entry name" value="PEPTIDASE_M14"/>
    <property type="match status" value="1"/>
</dbReference>
<dbReference type="GO" id="GO:0005615">
    <property type="term" value="C:extracellular space"/>
    <property type="evidence" value="ECO:0007669"/>
    <property type="project" value="TreeGrafter"/>
</dbReference>
<evidence type="ECO:0000256" key="7">
    <source>
        <dbReference type="SAM" id="SignalP"/>
    </source>
</evidence>
<gene>
    <name evidence="11" type="ORF">SAMN04488111_1363</name>
</gene>
<dbReference type="PROSITE" id="PS50060">
    <property type="entry name" value="MAM_2"/>
    <property type="match status" value="1"/>
</dbReference>
<sequence length="866" mass="96098">MRNKLLLVLYLIGVLSLNAQSNKELANKYLNERGELAFTFTANNIDEIQQLANIISFDHGQNHENPFTINAISNRKEFDKFLEFNLPFTVDIKLNEPKDVVMFDPKIHKKGVSGKNAAYALSFPLTAYPTYAQYEQQMQDFATDHPAIAQLVDIGGTTEGVSGGDKRLLFIKLSDNAPTREVEPRVMYTSSMHGDEIAGYPMMLSLIDYLITAYENTSHTDHARIKNLLENSEVWINPLANPDATYWLSDDNSSVSNSRRYNAKGVDLNRNYPDNVAGPHYDGYDYQVETTAFMKLADNNHFVISANFHGGTEVVNFPWDNTSTRHPDDDWYKLISKEYAVNCQADGAAGYMDAVYTNSPWPGVTNGSDWYTVFGGRQDYMNFEKHAKEVTIELSNTKIIPTTQIQNHWNYNRDALVDYFLQGSYGFHGIVKDINTGTPIKAKITLVGHDALGSWVETELPLGDFYRPINAGSYNILFEADCYQSLTLPSQVIADGARVDLGDILLTPSSGYVSTDPTNISKSNIALTSATVSWDDTGANTYDFRYRVGASSWIEQTVSNNTIDLSNLSPDTTYDIEVRSTCGSQNSIYSSSTLTTLDFLTCVTPIVSYPYSESFENTLGAWTQSTSDDINWLTRSGTTPTSSTGPSGASNGTYYLFTESSSPTPTYALAELNSPCFDLSGYIDAKFSFDYYWYGSEIDQASLIVEVRADDDVEYTTLFKKTGTSVNSWVSLSATPIDLSAYSGKVIKLKISGITGDGIRSDMAFDNFSLTATVNASLGIEDEILSAFQLYPNPSNIGEVRLKVPNEIQAFNIVISNTLGQKLYSNIIENYNSKTHTINTQGFKTGIYMVTVSTNLGKSTKKLVIQ</sequence>
<reference evidence="12" key="1">
    <citation type="submission" date="2017-06" db="EMBL/GenBank/DDBJ databases">
        <authorList>
            <person name="Varghese N."/>
            <person name="Submissions S."/>
        </authorList>
    </citation>
    <scope>NUCLEOTIDE SEQUENCE [LARGE SCALE GENOMIC DNA]</scope>
    <source>
        <strain evidence="12">DSM 27993</strain>
    </source>
</reference>
<dbReference type="Gene3D" id="3.40.630.10">
    <property type="entry name" value="Zn peptidases"/>
    <property type="match status" value="1"/>
</dbReference>
<feature type="domain" description="Fibronectin type-III" evidence="9">
    <location>
        <begin position="516"/>
        <end position="600"/>
    </location>
</feature>
<dbReference type="GO" id="GO:0005975">
    <property type="term" value="P:carbohydrate metabolic process"/>
    <property type="evidence" value="ECO:0007669"/>
    <property type="project" value="UniProtKB-ARBA"/>
</dbReference>
<evidence type="ECO:0000256" key="5">
    <source>
        <dbReference type="ARBA" id="ARBA00022833"/>
    </source>
</evidence>
<dbReference type="SMART" id="SM00137">
    <property type="entry name" value="MAM"/>
    <property type="match status" value="1"/>
</dbReference>